<dbReference type="Pfam" id="PF00440">
    <property type="entry name" value="TetR_N"/>
    <property type="match status" value="1"/>
</dbReference>
<evidence type="ECO:0000259" key="4">
    <source>
        <dbReference type="PROSITE" id="PS50977"/>
    </source>
</evidence>
<feature type="DNA-binding region" description="H-T-H motif" evidence="3">
    <location>
        <begin position="33"/>
        <end position="52"/>
    </location>
</feature>
<sequence length="193" mass="22109">MSPRKPSTQELTKEMIIHEAHKQFIAKDFHHVSMRSIAKELGCSHGAIYYHFKNKAEIFYAILGEYFSELNTTLENTVNGPEDSSTKLKNILVGYMAFGLNNQSQYELMFMVRDNEIDGLSQEAANLSYEKFAQSVQALSETELLLSDIHSTFIALHGFVAHYRHYVKNYEEAKEAVDVHARFLIKALNKVEL</sequence>
<dbReference type="InterPro" id="IPR036271">
    <property type="entry name" value="Tet_transcr_reg_TetR-rel_C_sf"/>
</dbReference>
<evidence type="ECO:0000256" key="2">
    <source>
        <dbReference type="ARBA" id="ARBA00023125"/>
    </source>
</evidence>
<dbReference type="Proteomes" id="UP001178322">
    <property type="component" value="Chromosome"/>
</dbReference>
<evidence type="ECO:0000313" key="5">
    <source>
        <dbReference type="EMBL" id="WHY50093.1"/>
    </source>
</evidence>
<keyword evidence="1" id="KW-0678">Repressor</keyword>
<evidence type="ECO:0000256" key="1">
    <source>
        <dbReference type="ARBA" id="ARBA00022491"/>
    </source>
</evidence>
<dbReference type="GO" id="GO:0003677">
    <property type="term" value="F:DNA binding"/>
    <property type="evidence" value="ECO:0007669"/>
    <property type="project" value="UniProtKB-UniRule"/>
</dbReference>
<accession>A0AAX3WQH8</accession>
<protein>
    <submittedName>
        <fullName evidence="5">TetR/AcrR family transcriptional regulator</fullName>
    </submittedName>
</protein>
<feature type="domain" description="HTH tetR-type" evidence="4">
    <location>
        <begin position="10"/>
        <end position="70"/>
    </location>
</feature>
<dbReference type="SUPFAM" id="SSF46689">
    <property type="entry name" value="Homeodomain-like"/>
    <property type="match status" value="1"/>
</dbReference>
<dbReference type="InterPro" id="IPR001647">
    <property type="entry name" value="HTH_TetR"/>
</dbReference>
<proteinExistence type="predicted"/>
<evidence type="ECO:0000256" key="3">
    <source>
        <dbReference type="PROSITE-ProRule" id="PRU00335"/>
    </source>
</evidence>
<dbReference type="PANTHER" id="PTHR43479:SF11">
    <property type="entry name" value="ACREF_ENVCD OPERON REPRESSOR-RELATED"/>
    <property type="match status" value="1"/>
</dbReference>
<dbReference type="PANTHER" id="PTHR43479">
    <property type="entry name" value="ACREF/ENVCD OPERON REPRESSOR-RELATED"/>
    <property type="match status" value="1"/>
</dbReference>
<dbReference type="Gene3D" id="1.10.357.10">
    <property type="entry name" value="Tetracycline Repressor, domain 2"/>
    <property type="match status" value="1"/>
</dbReference>
<dbReference type="SUPFAM" id="SSF48498">
    <property type="entry name" value="Tetracyclin repressor-like, C-terminal domain"/>
    <property type="match status" value="1"/>
</dbReference>
<reference evidence="5" key="1">
    <citation type="submission" date="2023-05" db="EMBL/GenBank/DDBJ databases">
        <title>Comparative genomics of Bacillaceae isolates and their secondary metabolite potential.</title>
        <authorList>
            <person name="Song L."/>
            <person name="Nielsen L.J."/>
            <person name="Mohite O."/>
            <person name="Xu X."/>
            <person name="Weber T."/>
            <person name="Kovacs A.T."/>
        </authorList>
    </citation>
    <scope>NUCLEOTIDE SEQUENCE</scope>
    <source>
        <strain evidence="5">LY1</strain>
    </source>
</reference>
<dbReference type="InterPro" id="IPR050624">
    <property type="entry name" value="HTH-type_Tx_Regulator"/>
</dbReference>
<dbReference type="InterPro" id="IPR009057">
    <property type="entry name" value="Homeodomain-like_sf"/>
</dbReference>
<keyword evidence="2 3" id="KW-0238">DNA-binding</keyword>
<organism evidence="5 6">
    <name type="scientific">Lysinibacillus pakistanensis</name>
    <dbReference type="NCBI Taxonomy" id="759811"/>
    <lineage>
        <taxon>Bacteria</taxon>
        <taxon>Bacillati</taxon>
        <taxon>Bacillota</taxon>
        <taxon>Bacilli</taxon>
        <taxon>Bacillales</taxon>
        <taxon>Bacillaceae</taxon>
        <taxon>Lysinibacillus</taxon>
    </lineage>
</organism>
<dbReference type="EMBL" id="CP126101">
    <property type="protein sequence ID" value="WHY50093.1"/>
    <property type="molecule type" value="Genomic_DNA"/>
</dbReference>
<dbReference type="PRINTS" id="PR00455">
    <property type="entry name" value="HTHTETR"/>
</dbReference>
<name>A0AAX3WQH8_9BACI</name>
<gene>
    <name evidence="5" type="ORF">QNH24_17405</name>
</gene>
<evidence type="ECO:0000313" key="6">
    <source>
        <dbReference type="Proteomes" id="UP001178322"/>
    </source>
</evidence>
<dbReference type="PROSITE" id="PS50977">
    <property type="entry name" value="HTH_TETR_2"/>
    <property type="match status" value="1"/>
</dbReference>
<dbReference type="RefSeq" id="WP_283868789.1">
    <property type="nucleotide sequence ID" value="NZ_CP126101.1"/>
</dbReference>
<dbReference type="AlphaFoldDB" id="A0AAX3WQH8"/>